<sequence length="66" mass="7540">MALSRQVQMERDNRRISGSPSRTNQGEPVKPKMRANNTRKQRELKQIDMNAMMLRSAELRAAAVGK</sequence>
<dbReference type="EMBL" id="NBTZ01000056">
    <property type="protein sequence ID" value="OTP75015.1"/>
    <property type="molecule type" value="Genomic_DNA"/>
</dbReference>
<proteinExistence type="predicted"/>
<accession>A0A242MUF8</accession>
<evidence type="ECO:0000313" key="2">
    <source>
        <dbReference type="EMBL" id="OTP75015.1"/>
    </source>
</evidence>
<protein>
    <submittedName>
        <fullName evidence="2">Putative transposase protein</fullName>
    </submittedName>
</protein>
<evidence type="ECO:0000256" key="1">
    <source>
        <dbReference type="SAM" id="MobiDB-lite"/>
    </source>
</evidence>
<comment type="caution">
    <text evidence="2">The sequence shown here is derived from an EMBL/GenBank/DDBJ whole genome shotgun (WGS) entry which is preliminary data.</text>
</comment>
<gene>
    <name evidence="2" type="ORF">PAMC26577_14180</name>
</gene>
<dbReference type="Proteomes" id="UP000195221">
    <property type="component" value="Unassembled WGS sequence"/>
</dbReference>
<feature type="compositionally biased region" description="Polar residues" evidence="1">
    <location>
        <begin position="16"/>
        <end position="26"/>
    </location>
</feature>
<dbReference type="AlphaFoldDB" id="A0A242MUF8"/>
<organism evidence="2 3">
    <name type="scientific">Caballeronia sordidicola</name>
    <name type="common">Burkholderia sordidicola</name>
    <dbReference type="NCBI Taxonomy" id="196367"/>
    <lineage>
        <taxon>Bacteria</taxon>
        <taxon>Pseudomonadati</taxon>
        <taxon>Pseudomonadota</taxon>
        <taxon>Betaproteobacteria</taxon>
        <taxon>Burkholderiales</taxon>
        <taxon>Burkholderiaceae</taxon>
        <taxon>Caballeronia</taxon>
    </lineage>
</organism>
<evidence type="ECO:0000313" key="3">
    <source>
        <dbReference type="Proteomes" id="UP000195221"/>
    </source>
</evidence>
<reference evidence="2 3" key="1">
    <citation type="submission" date="2017-03" db="EMBL/GenBank/DDBJ databases">
        <title>Genome analysis of strain PAMC 26577.</title>
        <authorList>
            <person name="Oh H.-M."/>
            <person name="Yang J.-A."/>
        </authorList>
    </citation>
    <scope>NUCLEOTIDE SEQUENCE [LARGE SCALE GENOMIC DNA]</scope>
    <source>
        <strain evidence="2 3">PAMC 26577</strain>
    </source>
</reference>
<feature type="region of interest" description="Disordered" evidence="1">
    <location>
        <begin position="1"/>
        <end position="40"/>
    </location>
</feature>
<name>A0A242MUF8_CABSO</name>